<name>A0ABU8XKM5_9PROT</name>
<keyword evidence="7" id="KW-1185">Reference proteome</keyword>
<reference evidence="6 7" key="1">
    <citation type="submission" date="2024-01" db="EMBL/GenBank/DDBJ databases">
        <title>Multi-omics insights into the function and evolution of sodium benzoate biodegradation pathways in Benzoatithermus flavus gen. nov., sp. nov. from hot spring.</title>
        <authorList>
            <person name="Hu C.-J."/>
            <person name="Li W.-J."/>
        </authorList>
    </citation>
    <scope>NUCLEOTIDE SEQUENCE [LARGE SCALE GENOMIC DNA]</scope>
    <source>
        <strain evidence="6 7">SYSU G07066</strain>
    </source>
</reference>
<evidence type="ECO:0000256" key="1">
    <source>
        <dbReference type="ARBA" id="ARBA00006464"/>
    </source>
</evidence>
<feature type="domain" description="Bacterial sugar transferase" evidence="5">
    <location>
        <begin position="40"/>
        <end position="234"/>
    </location>
</feature>
<dbReference type="Pfam" id="PF02397">
    <property type="entry name" value="Bac_transf"/>
    <property type="match status" value="1"/>
</dbReference>
<gene>
    <name evidence="6" type="ORF">U1T56_01175</name>
</gene>
<keyword evidence="4" id="KW-0812">Transmembrane</keyword>
<dbReference type="PANTHER" id="PTHR30576">
    <property type="entry name" value="COLANIC BIOSYNTHESIS UDP-GLUCOSE LIPID CARRIER TRANSFERASE"/>
    <property type="match status" value="1"/>
</dbReference>
<evidence type="ECO:0000256" key="4">
    <source>
        <dbReference type="SAM" id="Phobius"/>
    </source>
</evidence>
<evidence type="ECO:0000259" key="5">
    <source>
        <dbReference type="Pfam" id="PF02397"/>
    </source>
</evidence>
<evidence type="ECO:0000256" key="2">
    <source>
        <dbReference type="ARBA" id="ARBA00023169"/>
    </source>
</evidence>
<comment type="similarity">
    <text evidence="1">Belongs to the bacterial sugar transferase family.</text>
</comment>
<comment type="caution">
    <text evidence="6">The sequence shown here is derived from an EMBL/GenBank/DDBJ whole genome shotgun (WGS) entry which is preliminary data.</text>
</comment>
<dbReference type="InterPro" id="IPR003362">
    <property type="entry name" value="Bact_transf"/>
</dbReference>
<dbReference type="EC" id="2.7.8.-" evidence="6"/>
<keyword evidence="6" id="KW-0808">Transferase</keyword>
<dbReference type="EMBL" id="JBBLZC010000001">
    <property type="protein sequence ID" value="MEK0081747.1"/>
    <property type="molecule type" value="Genomic_DNA"/>
</dbReference>
<keyword evidence="4" id="KW-0472">Membrane</keyword>
<feature type="transmembrane region" description="Helical" evidence="4">
    <location>
        <begin position="41"/>
        <end position="66"/>
    </location>
</feature>
<proteinExistence type="inferred from homology"/>
<evidence type="ECO:0000313" key="7">
    <source>
        <dbReference type="Proteomes" id="UP001375743"/>
    </source>
</evidence>
<dbReference type="GO" id="GO:0016740">
    <property type="term" value="F:transferase activity"/>
    <property type="evidence" value="ECO:0007669"/>
    <property type="project" value="UniProtKB-KW"/>
</dbReference>
<dbReference type="Proteomes" id="UP001375743">
    <property type="component" value="Unassembled WGS sequence"/>
</dbReference>
<dbReference type="PANTHER" id="PTHR30576:SF10">
    <property type="entry name" value="SLL5057 PROTEIN"/>
    <property type="match status" value="1"/>
</dbReference>
<evidence type="ECO:0000313" key="6">
    <source>
        <dbReference type="EMBL" id="MEK0081747.1"/>
    </source>
</evidence>
<feature type="compositionally biased region" description="Low complexity" evidence="3">
    <location>
        <begin position="8"/>
        <end position="20"/>
    </location>
</feature>
<organism evidence="6 7">
    <name type="scientific">Benzoatithermus flavus</name>
    <dbReference type="NCBI Taxonomy" id="3108223"/>
    <lineage>
        <taxon>Bacteria</taxon>
        <taxon>Pseudomonadati</taxon>
        <taxon>Pseudomonadota</taxon>
        <taxon>Alphaproteobacteria</taxon>
        <taxon>Geminicoccales</taxon>
        <taxon>Geminicoccaceae</taxon>
        <taxon>Benzoatithermus</taxon>
    </lineage>
</organism>
<feature type="region of interest" description="Disordered" evidence="3">
    <location>
        <begin position="1"/>
        <end position="21"/>
    </location>
</feature>
<evidence type="ECO:0000256" key="3">
    <source>
        <dbReference type="SAM" id="MobiDB-lite"/>
    </source>
</evidence>
<sequence length="240" mass="27301">MLTDSMDSGTISTSRSGSSTQESYPWHAVVRRQSRWSASRVLDLVLAPLLLVLAAPLLLAAAALIWTASPGPILFRQTRIGQHGRPFTMLKLRTMYVASDDLEQRAFNTRELLEGAGPETEDGIFKLEHDPRIVPACRWLRRLSIDELPQLINVIRGDMALVGPRPCLPWEVELFTPRQRRRDECRPGITGLWQVSGRNRLSMPEMLELDLAYVERRSLRLDLVLLLRTPYAVLFDCNTR</sequence>
<keyword evidence="2" id="KW-0270">Exopolysaccharide synthesis</keyword>
<accession>A0ABU8XKM5</accession>
<protein>
    <submittedName>
        <fullName evidence="6">Sugar transferase</fullName>
        <ecNumber evidence="6">2.7.8.-</ecNumber>
    </submittedName>
</protein>
<keyword evidence="4" id="KW-1133">Transmembrane helix</keyword>